<evidence type="ECO:0000313" key="1">
    <source>
        <dbReference type="EMBL" id="MFD0780138.1"/>
    </source>
</evidence>
<dbReference type="EMBL" id="JBHTIM010000001">
    <property type="protein sequence ID" value="MFD0780138.1"/>
    <property type="molecule type" value="Genomic_DNA"/>
</dbReference>
<gene>
    <name evidence="1" type="ORF">ACFQZV_02345</name>
</gene>
<organism evidence="1 2">
    <name type="scientific">Microbacterium koreense</name>
    <dbReference type="NCBI Taxonomy" id="323761"/>
    <lineage>
        <taxon>Bacteria</taxon>
        <taxon>Bacillati</taxon>
        <taxon>Actinomycetota</taxon>
        <taxon>Actinomycetes</taxon>
        <taxon>Micrococcales</taxon>
        <taxon>Microbacteriaceae</taxon>
        <taxon>Microbacterium</taxon>
    </lineage>
</organism>
<name>A0ABW2ZND8_9MICO</name>
<comment type="caution">
    <text evidence="1">The sequence shown here is derived from an EMBL/GenBank/DDBJ whole genome shotgun (WGS) entry which is preliminary data.</text>
</comment>
<evidence type="ECO:0000313" key="2">
    <source>
        <dbReference type="Proteomes" id="UP001597042"/>
    </source>
</evidence>
<evidence type="ECO:0008006" key="3">
    <source>
        <dbReference type="Google" id="ProtNLM"/>
    </source>
</evidence>
<dbReference type="Proteomes" id="UP001597042">
    <property type="component" value="Unassembled WGS sequence"/>
</dbReference>
<keyword evidence="2" id="KW-1185">Reference proteome</keyword>
<accession>A0ABW2ZND8</accession>
<protein>
    <recommendedName>
        <fullName evidence="3">SAM-dependent methyltransferase</fullName>
    </recommendedName>
</protein>
<proteinExistence type="predicted"/>
<dbReference type="RefSeq" id="WP_378752905.1">
    <property type="nucleotide sequence ID" value="NZ_JBHSSV010000012.1"/>
</dbReference>
<sequence>MSSTHALDRQLVAEWAAGIDGEVIDAGCGLFSARPRLAITLWLRSDYGER</sequence>
<reference evidence="2" key="1">
    <citation type="journal article" date="2019" name="Int. J. Syst. Evol. Microbiol.">
        <title>The Global Catalogue of Microorganisms (GCM) 10K type strain sequencing project: providing services to taxonomists for standard genome sequencing and annotation.</title>
        <authorList>
            <consortium name="The Broad Institute Genomics Platform"/>
            <consortium name="The Broad Institute Genome Sequencing Center for Infectious Disease"/>
            <person name="Wu L."/>
            <person name="Ma J."/>
        </authorList>
    </citation>
    <scope>NUCLEOTIDE SEQUENCE [LARGE SCALE GENOMIC DNA]</scope>
    <source>
        <strain evidence="2">CCUG 50754</strain>
    </source>
</reference>